<feature type="domain" description="NET" evidence="7">
    <location>
        <begin position="241"/>
        <end position="322"/>
    </location>
</feature>
<evidence type="ECO:0000313" key="8">
    <source>
        <dbReference type="EnsemblPlants" id="OB06G12290.1"/>
    </source>
</evidence>
<dbReference type="Pfam" id="PF17035">
    <property type="entry name" value="BET"/>
    <property type="match status" value="1"/>
</dbReference>
<dbReference type="Proteomes" id="UP000006038">
    <property type="component" value="Chromosome 6"/>
</dbReference>
<proteinExistence type="predicted"/>
<dbReference type="PROSITE" id="PS50014">
    <property type="entry name" value="BROMODOMAIN_2"/>
    <property type="match status" value="1"/>
</dbReference>
<dbReference type="SMART" id="SM00297">
    <property type="entry name" value="BROMO"/>
    <property type="match status" value="1"/>
</dbReference>
<evidence type="ECO:0000256" key="5">
    <source>
        <dbReference type="SAM" id="MobiDB-lite"/>
    </source>
</evidence>
<evidence type="ECO:0000256" key="1">
    <source>
        <dbReference type="ARBA" id="ARBA00023015"/>
    </source>
</evidence>
<accession>J3MB35</accession>
<dbReference type="AlphaFoldDB" id="J3MB35"/>
<dbReference type="eggNOG" id="KOG1474">
    <property type="taxonomic scope" value="Eukaryota"/>
</dbReference>
<dbReference type="SUPFAM" id="SSF47370">
    <property type="entry name" value="Bromodomain"/>
    <property type="match status" value="1"/>
</dbReference>
<keyword evidence="2 4" id="KW-0103">Bromodomain</keyword>
<dbReference type="Gene3D" id="1.20.1270.220">
    <property type="match status" value="1"/>
</dbReference>
<evidence type="ECO:0000256" key="3">
    <source>
        <dbReference type="ARBA" id="ARBA00023163"/>
    </source>
</evidence>
<dbReference type="KEGG" id="obr:102712367"/>
<dbReference type="Gramene" id="OB06G12290.1">
    <property type="protein sequence ID" value="OB06G12290.1"/>
    <property type="gene ID" value="OB06G12290"/>
</dbReference>
<dbReference type="OrthoDB" id="21449at2759"/>
<reference evidence="8" key="2">
    <citation type="submission" date="2013-04" db="UniProtKB">
        <authorList>
            <consortium name="EnsemblPlants"/>
        </authorList>
    </citation>
    <scope>IDENTIFICATION</scope>
</reference>
<dbReference type="PANTHER" id="PTHR45926">
    <property type="entry name" value="OSJNBA0053K19.4 PROTEIN"/>
    <property type="match status" value="1"/>
</dbReference>
<dbReference type="PROSITE" id="PS51525">
    <property type="entry name" value="NET"/>
    <property type="match status" value="1"/>
</dbReference>
<evidence type="ECO:0000256" key="2">
    <source>
        <dbReference type="ARBA" id="ARBA00023117"/>
    </source>
</evidence>
<keyword evidence="3" id="KW-0804">Transcription</keyword>
<protein>
    <recommendedName>
        <fullName evidence="10">Bromo domain-containing protein</fullName>
    </recommendedName>
</protein>
<keyword evidence="1" id="KW-0805">Transcription regulation</keyword>
<gene>
    <name evidence="8" type="primary">LOC102712367</name>
</gene>
<feature type="domain" description="Bromo" evidence="6">
    <location>
        <begin position="97"/>
        <end position="172"/>
    </location>
</feature>
<dbReference type="RefSeq" id="XP_040380987.1">
    <property type="nucleotide sequence ID" value="XM_040525053.1"/>
</dbReference>
<evidence type="ECO:0000313" key="9">
    <source>
        <dbReference type="Proteomes" id="UP000006038"/>
    </source>
</evidence>
<dbReference type="STRING" id="4533.J3MB35"/>
<feature type="compositionally biased region" description="Low complexity" evidence="5">
    <location>
        <begin position="9"/>
        <end position="26"/>
    </location>
</feature>
<reference evidence="8" key="1">
    <citation type="journal article" date="2013" name="Nat. Commun.">
        <title>Whole-genome sequencing of Oryza brachyantha reveals mechanisms underlying Oryza genome evolution.</title>
        <authorList>
            <person name="Chen J."/>
            <person name="Huang Q."/>
            <person name="Gao D."/>
            <person name="Wang J."/>
            <person name="Lang Y."/>
            <person name="Liu T."/>
            <person name="Li B."/>
            <person name="Bai Z."/>
            <person name="Luis Goicoechea J."/>
            <person name="Liang C."/>
            <person name="Chen C."/>
            <person name="Zhang W."/>
            <person name="Sun S."/>
            <person name="Liao Y."/>
            <person name="Zhang X."/>
            <person name="Yang L."/>
            <person name="Song C."/>
            <person name="Wang M."/>
            <person name="Shi J."/>
            <person name="Liu G."/>
            <person name="Liu J."/>
            <person name="Zhou H."/>
            <person name="Zhou W."/>
            <person name="Yu Q."/>
            <person name="An N."/>
            <person name="Chen Y."/>
            <person name="Cai Q."/>
            <person name="Wang B."/>
            <person name="Liu B."/>
            <person name="Min J."/>
            <person name="Huang Y."/>
            <person name="Wu H."/>
            <person name="Li Z."/>
            <person name="Zhang Y."/>
            <person name="Yin Y."/>
            <person name="Song W."/>
            <person name="Jiang J."/>
            <person name="Jackson S.A."/>
            <person name="Wing R.A."/>
            <person name="Wang J."/>
            <person name="Chen M."/>
        </authorList>
    </citation>
    <scope>NUCLEOTIDE SEQUENCE [LARGE SCALE GENOMIC DNA]</scope>
    <source>
        <strain evidence="8">cv. IRGC 101232</strain>
    </source>
</reference>
<evidence type="ECO:0000256" key="4">
    <source>
        <dbReference type="PROSITE-ProRule" id="PRU00035"/>
    </source>
</evidence>
<evidence type="ECO:0000259" key="7">
    <source>
        <dbReference type="PROSITE" id="PS51525"/>
    </source>
</evidence>
<dbReference type="GeneID" id="102712367"/>
<name>J3MB35_ORYBR</name>
<dbReference type="InterPro" id="IPR036427">
    <property type="entry name" value="Bromodomain-like_sf"/>
</dbReference>
<dbReference type="Gene3D" id="1.20.920.10">
    <property type="entry name" value="Bromodomain-like"/>
    <property type="match status" value="1"/>
</dbReference>
<feature type="region of interest" description="Disordered" evidence="5">
    <location>
        <begin position="1"/>
        <end position="26"/>
    </location>
</feature>
<sequence length="353" mass="40112">MVPGGGAPTGKAEGGRPLQAAAAAGTPGAEVDAFRRQVEDLVSKTDQVEKRVNEVMGFFDGKKHGSGGRKAGRKDSSHSKGMPDLMRQFGVIVRQITSHEWADPFLKPVDVVGLQLDDYYKIITKPMDFSTIQKKMEGKDDTRYNNVREIYSDVRLIFANAMKYNDERHDVHIMAKSLLEKFEEKWLQLLPKVENEERKQKDEESNGVPKTNISVEEAIVQLAKDTDNELIEINRQLDELRQMVIQRCRKMTTEEKRKLGAGLCHLCQEDLTKALEIVAQDNPTFHLRGEEVNLDMDAQSETTLWRLKFFVREALERQANVASSKTDENAKRKREICNALARTASKRVKQQPN</sequence>
<dbReference type="HOGENOM" id="CLU_063149_0_0_1"/>
<dbReference type="OMA" id="IGGNENQ"/>
<evidence type="ECO:0008006" key="10">
    <source>
        <dbReference type="Google" id="ProtNLM"/>
    </source>
</evidence>
<dbReference type="Pfam" id="PF00439">
    <property type="entry name" value="Bromodomain"/>
    <property type="match status" value="1"/>
</dbReference>
<evidence type="ECO:0000259" key="6">
    <source>
        <dbReference type="PROSITE" id="PS50014"/>
    </source>
</evidence>
<feature type="region of interest" description="Disordered" evidence="5">
    <location>
        <begin position="59"/>
        <end position="83"/>
    </location>
</feature>
<organism evidence="8">
    <name type="scientific">Oryza brachyantha</name>
    <name type="common">malo sina</name>
    <dbReference type="NCBI Taxonomy" id="4533"/>
    <lineage>
        <taxon>Eukaryota</taxon>
        <taxon>Viridiplantae</taxon>
        <taxon>Streptophyta</taxon>
        <taxon>Embryophyta</taxon>
        <taxon>Tracheophyta</taxon>
        <taxon>Spermatophyta</taxon>
        <taxon>Magnoliopsida</taxon>
        <taxon>Liliopsida</taxon>
        <taxon>Poales</taxon>
        <taxon>Poaceae</taxon>
        <taxon>BOP clade</taxon>
        <taxon>Oryzoideae</taxon>
        <taxon>Oryzeae</taxon>
        <taxon>Oryzinae</taxon>
        <taxon>Oryza</taxon>
    </lineage>
</organism>
<dbReference type="InterPro" id="IPR027353">
    <property type="entry name" value="NET_dom"/>
</dbReference>
<dbReference type="InterPro" id="IPR001487">
    <property type="entry name" value="Bromodomain"/>
</dbReference>
<dbReference type="PRINTS" id="PR00503">
    <property type="entry name" value="BROMODOMAIN"/>
</dbReference>
<keyword evidence="9" id="KW-1185">Reference proteome</keyword>
<dbReference type="InterPro" id="IPR038336">
    <property type="entry name" value="NET_sf"/>
</dbReference>
<dbReference type="EnsemblPlants" id="OB06G12290.1">
    <property type="protein sequence ID" value="OB06G12290.1"/>
    <property type="gene ID" value="OB06G12290"/>
</dbReference>